<dbReference type="AlphaFoldDB" id="L8WI95"/>
<dbReference type="HOGENOM" id="CLU_1070319_0_0_1"/>
<evidence type="ECO:0000313" key="2">
    <source>
        <dbReference type="Proteomes" id="UP000011668"/>
    </source>
</evidence>
<evidence type="ECO:0000313" key="1">
    <source>
        <dbReference type="EMBL" id="ELU37926.1"/>
    </source>
</evidence>
<protein>
    <submittedName>
        <fullName evidence="1">Uncharacterized protein</fullName>
    </submittedName>
</protein>
<comment type="caution">
    <text evidence="1">The sequence shown here is derived from an EMBL/GenBank/DDBJ whole genome shotgun (WGS) entry which is preliminary data.</text>
</comment>
<dbReference type="EMBL" id="AFRT01002385">
    <property type="protein sequence ID" value="ELU37926.1"/>
    <property type="molecule type" value="Genomic_DNA"/>
</dbReference>
<gene>
    <name evidence="1" type="ORF">AG1IA_08044</name>
</gene>
<proteinExistence type="predicted"/>
<dbReference type="Proteomes" id="UP000011668">
    <property type="component" value="Unassembled WGS sequence"/>
</dbReference>
<keyword evidence="2" id="KW-1185">Reference proteome</keyword>
<accession>L8WI95</accession>
<organism evidence="1 2">
    <name type="scientific">Thanatephorus cucumeris (strain AG1-IA)</name>
    <name type="common">Rice sheath blight fungus</name>
    <name type="synonym">Rhizoctonia solani</name>
    <dbReference type="NCBI Taxonomy" id="983506"/>
    <lineage>
        <taxon>Eukaryota</taxon>
        <taxon>Fungi</taxon>
        <taxon>Dikarya</taxon>
        <taxon>Basidiomycota</taxon>
        <taxon>Agaricomycotina</taxon>
        <taxon>Agaricomycetes</taxon>
        <taxon>Cantharellales</taxon>
        <taxon>Ceratobasidiaceae</taxon>
        <taxon>Rhizoctonia</taxon>
        <taxon>Rhizoctonia solani AG-1</taxon>
    </lineage>
</organism>
<reference evidence="1 2" key="1">
    <citation type="journal article" date="2013" name="Nat. Commun.">
        <title>The evolution and pathogenic mechanisms of the rice sheath blight pathogen.</title>
        <authorList>
            <person name="Zheng A."/>
            <person name="Lin R."/>
            <person name="Xu L."/>
            <person name="Qin P."/>
            <person name="Tang C."/>
            <person name="Ai P."/>
            <person name="Zhang D."/>
            <person name="Liu Y."/>
            <person name="Sun Z."/>
            <person name="Feng H."/>
            <person name="Wang Y."/>
            <person name="Chen Y."/>
            <person name="Liang X."/>
            <person name="Fu R."/>
            <person name="Li Q."/>
            <person name="Zhang J."/>
            <person name="Yu X."/>
            <person name="Xie Z."/>
            <person name="Ding L."/>
            <person name="Guan P."/>
            <person name="Tang J."/>
            <person name="Liang Y."/>
            <person name="Wang S."/>
            <person name="Deng Q."/>
            <person name="Li S."/>
            <person name="Zhu J."/>
            <person name="Wang L."/>
            <person name="Liu H."/>
            <person name="Li P."/>
        </authorList>
    </citation>
    <scope>NUCLEOTIDE SEQUENCE [LARGE SCALE GENOMIC DNA]</scope>
    <source>
        <strain evidence="2">AG-1 IA</strain>
    </source>
</reference>
<sequence>MIPVGKRLVFCGGTREYLPTWRFPGAELDPLCHSMPFVRPRDLTNVRAQTRYLLQMTSGTFHSRSNVVHRLKAMNPDASLVARTSGINHGTQRGASEGIFQVEELITGIGSELTPYLLPNASEQTISNIKSARSTPILASMHFEGHWPRKWEAFQSFNLSNSLNGPMPGNSKHGNGGKHATRDYYSGVYHDTGLRPGQVNNITASCIQKEVRPTLFAHIQRHTLTHISQQGDDPHPLWRTVSTCFPQLFIDITGRRYSTT</sequence>
<name>L8WI95_THACA</name>